<dbReference type="Pfam" id="PF03547">
    <property type="entry name" value="Mem_trans"/>
    <property type="match status" value="1"/>
</dbReference>
<feature type="transmembrane region" description="Helical" evidence="8">
    <location>
        <begin position="191"/>
        <end position="213"/>
    </location>
</feature>
<comment type="caution">
    <text evidence="9">The sequence shown here is derived from an EMBL/GenBank/DDBJ whole genome shotgun (WGS) entry which is preliminary data.</text>
</comment>
<feature type="transmembrane region" description="Helical" evidence="8">
    <location>
        <begin position="134"/>
        <end position="153"/>
    </location>
</feature>
<evidence type="ECO:0000256" key="5">
    <source>
        <dbReference type="ARBA" id="ARBA00022692"/>
    </source>
</evidence>
<evidence type="ECO:0000313" key="10">
    <source>
        <dbReference type="Proteomes" id="UP001243846"/>
    </source>
</evidence>
<feature type="transmembrane region" description="Helical" evidence="8">
    <location>
        <begin position="91"/>
        <end position="113"/>
    </location>
</feature>
<comment type="similarity">
    <text evidence="2">Belongs to the auxin efflux carrier (TC 2.A.69) family.</text>
</comment>
<keyword evidence="10" id="KW-1185">Reference proteome</keyword>
<evidence type="ECO:0000256" key="2">
    <source>
        <dbReference type="ARBA" id="ARBA00010145"/>
    </source>
</evidence>
<keyword evidence="6 8" id="KW-1133">Transmembrane helix</keyword>
<evidence type="ECO:0000256" key="4">
    <source>
        <dbReference type="ARBA" id="ARBA00022475"/>
    </source>
</evidence>
<dbReference type="PANTHER" id="PTHR36838">
    <property type="entry name" value="AUXIN EFFLUX CARRIER FAMILY PROTEIN"/>
    <property type="match status" value="1"/>
</dbReference>
<organism evidence="9 10">
    <name type="scientific">Paracoccus cavernae</name>
    <dbReference type="NCBI Taxonomy" id="1571207"/>
    <lineage>
        <taxon>Bacteria</taxon>
        <taxon>Pseudomonadati</taxon>
        <taxon>Pseudomonadota</taxon>
        <taxon>Alphaproteobacteria</taxon>
        <taxon>Rhodobacterales</taxon>
        <taxon>Paracoccaceae</taxon>
        <taxon>Paracoccus</taxon>
    </lineage>
</organism>
<gene>
    <name evidence="9" type="ORF">QWZ10_01435</name>
</gene>
<dbReference type="InterPro" id="IPR004776">
    <property type="entry name" value="Mem_transp_PIN-like"/>
</dbReference>
<dbReference type="Gene3D" id="1.20.1530.20">
    <property type="match status" value="1"/>
</dbReference>
<reference evidence="10" key="1">
    <citation type="journal article" date="2019" name="Int. J. Syst. Evol. Microbiol.">
        <title>The Global Catalogue of Microorganisms (GCM) 10K type strain sequencing project: providing services to taxonomists for standard genome sequencing and annotation.</title>
        <authorList>
            <consortium name="The Broad Institute Genomics Platform"/>
            <consortium name="The Broad Institute Genome Sequencing Center for Infectious Disease"/>
            <person name="Wu L."/>
            <person name="Ma J."/>
        </authorList>
    </citation>
    <scope>NUCLEOTIDE SEQUENCE [LARGE SCALE GENOMIC DNA]</scope>
    <source>
        <strain evidence="10">CECT 8482</strain>
    </source>
</reference>
<keyword evidence="3" id="KW-0813">Transport</keyword>
<accession>A0ABT8D4H8</accession>
<feature type="transmembrane region" description="Helical" evidence="8">
    <location>
        <begin position="248"/>
        <end position="271"/>
    </location>
</feature>
<feature type="transmembrane region" description="Helical" evidence="8">
    <location>
        <begin position="219"/>
        <end position="239"/>
    </location>
</feature>
<evidence type="ECO:0000256" key="1">
    <source>
        <dbReference type="ARBA" id="ARBA00004651"/>
    </source>
</evidence>
<evidence type="ECO:0000256" key="8">
    <source>
        <dbReference type="SAM" id="Phobius"/>
    </source>
</evidence>
<evidence type="ECO:0000256" key="3">
    <source>
        <dbReference type="ARBA" id="ARBA00022448"/>
    </source>
</evidence>
<comment type="subcellular location">
    <subcellularLocation>
        <location evidence="1">Cell membrane</location>
        <topology evidence="1">Multi-pass membrane protein</topology>
    </subcellularLocation>
</comment>
<sequence length="272" mass="28547">MARVEIFCYRVLFPAIMLVSVYHADLGWSRIGPFGTALLLTTAAAALVVLALRRILALPDPRFTTLFQTVTRWNAFIALALATQLTGPKGIGLISVAMAFLIPVVNVVNVLVMSIWGSGKAGIFGMIKAILSKPIIPGCAAGLALNLGGIPLPRAADNALGSIGAAAIPVSLIIVGAGIQIDRLWSLSLPLIAAVTLRLIAMPCLFWLVARWMGLAPELVVAGVLACAVPTAANGYLVARQMGGDADLYADILTWQTVLALLSIPFILSLLT</sequence>
<name>A0ABT8D4H8_9RHOB</name>
<protein>
    <submittedName>
        <fullName evidence="9">AEC family transporter</fullName>
    </submittedName>
</protein>
<keyword evidence="7 8" id="KW-0472">Membrane</keyword>
<keyword evidence="4" id="KW-1003">Cell membrane</keyword>
<keyword evidence="5 8" id="KW-0812">Transmembrane</keyword>
<dbReference type="InterPro" id="IPR038770">
    <property type="entry name" value="Na+/solute_symporter_sf"/>
</dbReference>
<dbReference type="Proteomes" id="UP001243846">
    <property type="component" value="Unassembled WGS sequence"/>
</dbReference>
<dbReference type="PANTHER" id="PTHR36838:SF4">
    <property type="entry name" value="AUXIN EFFLUX CARRIER FAMILY PROTEIN"/>
    <property type="match status" value="1"/>
</dbReference>
<feature type="transmembrane region" description="Helical" evidence="8">
    <location>
        <begin position="7"/>
        <end position="24"/>
    </location>
</feature>
<evidence type="ECO:0000256" key="6">
    <source>
        <dbReference type="ARBA" id="ARBA00022989"/>
    </source>
</evidence>
<dbReference type="EMBL" id="JAUFRC010000001">
    <property type="protein sequence ID" value="MDN3710828.1"/>
    <property type="molecule type" value="Genomic_DNA"/>
</dbReference>
<evidence type="ECO:0000313" key="9">
    <source>
        <dbReference type="EMBL" id="MDN3710828.1"/>
    </source>
</evidence>
<feature type="transmembrane region" description="Helical" evidence="8">
    <location>
        <begin position="30"/>
        <end position="52"/>
    </location>
</feature>
<feature type="transmembrane region" description="Helical" evidence="8">
    <location>
        <begin position="159"/>
        <end position="179"/>
    </location>
</feature>
<proteinExistence type="inferred from homology"/>
<evidence type="ECO:0000256" key="7">
    <source>
        <dbReference type="ARBA" id="ARBA00023136"/>
    </source>
</evidence>